<dbReference type="SUPFAM" id="SSF48695">
    <property type="entry name" value="Multiheme cytochromes"/>
    <property type="match status" value="1"/>
</dbReference>
<dbReference type="NCBIfam" id="TIGR01909">
    <property type="entry name" value="C_GCAxxG_C_C"/>
    <property type="match status" value="1"/>
</dbReference>
<evidence type="ECO:0000313" key="1">
    <source>
        <dbReference type="EMBL" id="SMX53710.1"/>
    </source>
</evidence>
<dbReference type="OrthoDB" id="9791535at2"/>
<evidence type="ECO:0000313" key="2">
    <source>
        <dbReference type="Proteomes" id="UP000195514"/>
    </source>
</evidence>
<dbReference type="RefSeq" id="WP_157891667.1">
    <property type="nucleotide sequence ID" value="NZ_LT859958.1"/>
</dbReference>
<protein>
    <submittedName>
        <fullName evidence="1">C_GCAxxG_C_C family protein</fullName>
    </submittedName>
</protein>
<gene>
    <name evidence="1" type="ORF">CFX1CAM_0645</name>
</gene>
<dbReference type="AlphaFoldDB" id="A0A1Y6K6N9"/>
<reference evidence="2" key="1">
    <citation type="submission" date="2017-05" db="EMBL/GenBank/DDBJ databases">
        <authorList>
            <person name="Kirkegaard R."/>
            <person name="Mcilroy J S."/>
        </authorList>
    </citation>
    <scope>NUCLEOTIDE SEQUENCE [LARGE SCALE GENOMIC DNA]</scope>
</reference>
<accession>A0A1Y6K6N9</accession>
<name>A0A1Y6K6N9_9CHLR</name>
<dbReference type="InterPro" id="IPR036280">
    <property type="entry name" value="Multihaem_cyt_sf"/>
</dbReference>
<dbReference type="Pfam" id="PF09719">
    <property type="entry name" value="C_GCAxxG_C_C"/>
    <property type="match status" value="1"/>
</dbReference>
<organism evidence="1 2">
    <name type="scientific">Candidatus Brevifilum fermentans</name>
    <dbReference type="NCBI Taxonomy" id="1986204"/>
    <lineage>
        <taxon>Bacteria</taxon>
        <taxon>Bacillati</taxon>
        <taxon>Chloroflexota</taxon>
        <taxon>Anaerolineae</taxon>
        <taxon>Anaerolineales</taxon>
        <taxon>Anaerolineaceae</taxon>
        <taxon>Candidatus Brevifilum</taxon>
    </lineage>
</organism>
<dbReference type="Proteomes" id="UP000195514">
    <property type="component" value="Chromosome I"/>
</dbReference>
<dbReference type="InterPro" id="IPR010181">
    <property type="entry name" value="CGCAxxGCC_motif"/>
</dbReference>
<proteinExistence type="predicted"/>
<dbReference type="KEGG" id="abat:CFX1CAM_0645"/>
<keyword evidence="2" id="KW-1185">Reference proteome</keyword>
<sequence length="150" mass="16041">MKFEDQAKRLFEAHYNCAQSTFGAFAEHFNLDLTTAVKIAMPFGGGIGHSGGMCGAVSGGIMVIGLARGIDVYDKDKKEACYALAREFLNRFSALHGSLTCPGLLGVDIGDPLAQQDARERGLFRAVCTQLVVDAARLAAEVLELDQDEG</sequence>
<dbReference type="EMBL" id="LT859958">
    <property type="protein sequence ID" value="SMX53710.1"/>
    <property type="molecule type" value="Genomic_DNA"/>
</dbReference>